<protein>
    <recommendedName>
        <fullName evidence="3">ANR family transcriptional regulator</fullName>
    </recommendedName>
</protein>
<reference evidence="2" key="1">
    <citation type="submission" date="2016-10" db="EMBL/GenBank/DDBJ databases">
        <authorList>
            <person name="Varghese N."/>
            <person name="Submissions S."/>
        </authorList>
    </citation>
    <scope>NUCLEOTIDE SEQUENCE [LARGE SCALE GENOMIC DNA]</scope>
    <source>
        <strain evidence="2">N6PO6</strain>
    </source>
</reference>
<evidence type="ECO:0008006" key="3">
    <source>
        <dbReference type="Google" id="ProtNLM"/>
    </source>
</evidence>
<dbReference type="EMBL" id="FOVC01000019">
    <property type="protein sequence ID" value="SFN76075.1"/>
    <property type="molecule type" value="Genomic_DNA"/>
</dbReference>
<dbReference type="NCBIfam" id="NF033650">
    <property type="entry name" value="ANR_neg_reg"/>
    <property type="match status" value="1"/>
</dbReference>
<dbReference type="OrthoDB" id="6456693at2"/>
<dbReference type="InterPro" id="IPR047666">
    <property type="entry name" value="ANR_neg_reg"/>
</dbReference>
<gene>
    <name evidence="1" type="ORF">SAMN05216516_11917</name>
</gene>
<accession>A0A1I5BMV3</accession>
<proteinExistence type="predicted"/>
<evidence type="ECO:0000313" key="2">
    <source>
        <dbReference type="Proteomes" id="UP000242222"/>
    </source>
</evidence>
<organism evidence="1 2">
    <name type="scientific">Izhakiella capsodis</name>
    <dbReference type="NCBI Taxonomy" id="1367852"/>
    <lineage>
        <taxon>Bacteria</taxon>
        <taxon>Pseudomonadati</taxon>
        <taxon>Pseudomonadota</taxon>
        <taxon>Gammaproteobacteria</taxon>
        <taxon>Enterobacterales</taxon>
        <taxon>Erwiniaceae</taxon>
        <taxon>Izhakiella</taxon>
    </lineage>
</organism>
<keyword evidence="2" id="KW-1185">Reference proteome</keyword>
<evidence type="ECO:0000313" key="1">
    <source>
        <dbReference type="EMBL" id="SFN76075.1"/>
    </source>
</evidence>
<dbReference type="AlphaFoldDB" id="A0A1I5BMV3"/>
<dbReference type="STRING" id="1367852.SAMN05216516_11917"/>
<dbReference type="RefSeq" id="WP_092880168.1">
    <property type="nucleotide sequence ID" value="NZ_FOVC01000019.1"/>
</dbReference>
<name>A0A1I5BMV3_9GAMM</name>
<dbReference type="Proteomes" id="UP000242222">
    <property type="component" value="Unassembled WGS sequence"/>
</dbReference>
<sequence length="76" mass="9024">MSFKYHDSPLYYRVAREAAQLERDGEYERAAKVWAKANRTSRNPLNQDYSEKRSDFCLMFIIRNKRPEASENGLHP</sequence>